<organism evidence="1 2">
    <name type="scientific">Paralvinella palmiformis</name>
    <dbReference type="NCBI Taxonomy" id="53620"/>
    <lineage>
        <taxon>Eukaryota</taxon>
        <taxon>Metazoa</taxon>
        <taxon>Spiralia</taxon>
        <taxon>Lophotrochozoa</taxon>
        <taxon>Annelida</taxon>
        <taxon>Polychaeta</taxon>
        <taxon>Sedentaria</taxon>
        <taxon>Canalipalpata</taxon>
        <taxon>Terebellida</taxon>
        <taxon>Terebelliformia</taxon>
        <taxon>Alvinellidae</taxon>
        <taxon>Paralvinella</taxon>
    </lineage>
</organism>
<reference evidence="1" key="1">
    <citation type="journal article" date="2023" name="Mol. Biol. Evol.">
        <title>Third-Generation Sequencing Reveals the Adaptive Role of the Epigenome in Three Deep-Sea Polychaetes.</title>
        <authorList>
            <person name="Perez M."/>
            <person name="Aroh O."/>
            <person name="Sun Y."/>
            <person name="Lan Y."/>
            <person name="Juniper S.K."/>
            <person name="Young C.R."/>
            <person name="Angers B."/>
            <person name="Qian P.Y."/>
        </authorList>
    </citation>
    <scope>NUCLEOTIDE SEQUENCE</scope>
    <source>
        <strain evidence="1">P08H-3</strain>
    </source>
</reference>
<protein>
    <submittedName>
        <fullName evidence="1">Uncharacterized protein</fullName>
    </submittedName>
</protein>
<accession>A0AAD9JGA8</accession>
<comment type="caution">
    <text evidence="1">The sequence shown here is derived from an EMBL/GenBank/DDBJ whole genome shotgun (WGS) entry which is preliminary data.</text>
</comment>
<name>A0AAD9JGA8_9ANNE</name>
<dbReference type="AlphaFoldDB" id="A0AAD9JGA8"/>
<dbReference type="EMBL" id="JAODUP010000327">
    <property type="protein sequence ID" value="KAK2152476.1"/>
    <property type="molecule type" value="Genomic_DNA"/>
</dbReference>
<keyword evidence="2" id="KW-1185">Reference proteome</keyword>
<dbReference type="Proteomes" id="UP001208570">
    <property type="component" value="Unassembled WGS sequence"/>
</dbReference>
<sequence>MNEIHKYFLNHHKLNIWLTECPDTVKPQLPTETRWKSQLTCIDTFSKNRSSYMNIVHEHEDDLISRLPGRFRISGSIVMPETFAQLRSIADALDKAQNDSHSVEDLCHIWLTLQQDQ</sequence>
<proteinExistence type="predicted"/>
<gene>
    <name evidence="1" type="ORF">LSH36_327g01015</name>
</gene>
<evidence type="ECO:0000313" key="2">
    <source>
        <dbReference type="Proteomes" id="UP001208570"/>
    </source>
</evidence>
<evidence type="ECO:0000313" key="1">
    <source>
        <dbReference type="EMBL" id="KAK2152476.1"/>
    </source>
</evidence>